<name>A0A3F3PHL0_9EURO</name>
<accession>A0A3F3PHL0</accession>
<keyword evidence="3" id="KW-1185">Reference proteome</keyword>
<dbReference type="Proteomes" id="UP000253729">
    <property type="component" value="Unassembled WGS sequence"/>
</dbReference>
<evidence type="ECO:0000256" key="1">
    <source>
        <dbReference type="SAM" id="MobiDB-lite"/>
    </source>
</evidence>
<dbReference type="AlphaFoldDB" id="A0A3F3PHL0"/>
<dbReference type="RefSeq" id="XP_026619462.1">
    <property type="nucleotide sequence ID" value="XM_026770020.1"/>
</dbReference>
<dbReference type="GeneID" id="38138376"/>
<sequence>MRQKAAIVNSWVWGLPYAAITVDNILTAPWPVNETVLACVSGRALVTLGPEMIWLNKRGQVRLAGVEQSYQIKTSMMATGAGHGRWSSEAQTFLAAGDRRERPEAMRARRKQTGQI</sequence>
<dbReference type="EMBL" id="KZ852147">
    <property type="protein sequence ID" value="RDH26440.1"/>
    <property type="molecule type" value="Genomic_DNA"/>
</dbReference>
<feature type="compositionally biased region" description="Basic and acidic residues" evidence="1">
    <location>
        <begin position="97"/>
        <end position="107"/>
    </location>
</feature>
<protein>
    <submittedName>
        <fullName evidence="2">Uncharacterized protein</fullName>
    </submittedName>
</protein>
<gene>
    <name evidence="2" type="ORF">BDQ94DRAFT_164481</name>
</gene>
<reference evidence="2 3" key="1">
    <citation type="submission" date="2018-07" db="EMBL/GenBank/DDBJ databases">
        <title>The genomes of Aspergillus section Nigri reveals drivers in fungal speciation.</title>
        <authorList>
            <consortium name="DOE Joint Genome Institute"/>
            <person name="Vesth T.C."/>
            <person name="Nybo J."/>
            <person name="Theobald S."/>
            <person name="Brandl J."/>
            <person name="Frisvad J.C."/>
            <person name="Nielsen K.F."/>
            <person name="Lyhne E.K."/>
            <person name="Kogle M.E."/>
            <person name="Kuo A."/>
            <person name="Riley R."/>
            <person name="Clum A."/>
            <person name="Nolan M."/>
            <person name="Lipzen A."/>
            <person name="Salamov A."/>
            <person name="Henrissat B."/>
            <person name="Wiebenga A."/>
            <person name="De vries R.P."/>
            <person name="Grigoriev I.V."/>
            <person name="Mortensen U.H."/>
            <person name="Andersen M.R."/>
            <person name="Baker S.E."/>
        </authorList>
    </citation>
    <scope>NUCLEOTIDE SEQUENCE [LARGE SCALE GENOMIC DNA]</scope>
    <source>
        <strain evidence="2 3">CBS 139.54b</strain>
    </source>
</reference>
<evidence type="ECO:0000313" key="3">
    <source>
        <dbReference type="Proteomes" id="UP000253729"/>
    </source>
</evidence>
<evidence type="ECO:0000313" key="2">
    <source>
        <dbReference type="EMBL" id="RDH26440.1"/>
    </source>
</evidence>
<organism evidence="2 3">
    <name type="scientific">Aspergillus welwitschiae</name>
    <dbReference type="NCBI Taxonomy" id="1341132"/>
    <lineage>
        <taxon>Eukaryota</taxon>
        <taxon>Fungi</taxon>
        <taxon>Dikarya</taxon>
        <taxon>Ascomycota</taxon>
        <taxon>Pezizomycotina</taxon>
        <taxon>Eurotiomycetes</taxon>
        <taxon>Eurotiomycetidae</taxon>
        <taxon>Eurotiales</taxon>
        <taxon>Aspergillaceae</taxon>
        <taxon>Aspergillus</taxon>
        <taxon>Aspergillus subgen. Circumdati</taxon>
    </lineage>
</organism>
<proteinExistence type="predicted"/>
<feature type="region of interest" description="Disordered" evidence="1">
    <location>
        <begin position="97"/>
        <end position="116"/>
    </location>
</feature>